<comment type="caution">
    <text evidence="1">The sequence shown here is derived from an EMBL/GenBank/DDBJ whole genome shotgun (WGS) entry which is preliminary data.</text>
</comment>
<proteinExistence type="predicted"/>
<accession>A0ABD2IBU0</accession>
<dbReference type="Proteomes" id="UP001620626">
    <property type="component" value="Unassembled WGS sequence"/>
</dbReference>
<evidence type="ECO:0000313" key="1">
    <source>
        <dbReference type="EMBL" id="KAL3073613.1"/>
    </source>
</evidence>
<organism evidence="1 2">
    <name type="scientific">Heterodera trifolii</name>
    <dbReference type="NCBI Taxonomy" id="157864"/>
    <lineage>
        <taxon>Eukaryota</taxon>
        <taxon>Metazoa</taxon>
        <taxon>Ecdysozoa</taxon>
        <taxon>Nematoda</taxon>
        <taxon>Chromadorea</taxon>
        <taxon>Rhabditida</taxon>
        <taxon>Tylenchina</taxon>
        <taxon>Tylenchomorpha</taxon>
        <taxon>Tylenchoidea</taxon>
        <taxon>Heteroderidae</taxon>
        <taxon>Heteroderinae</taxon>
        <taxon>Heterodera</taxon>
    </lineage>
</organism>
<protein>
    <submittedName>
        <fullName evidence="1">Uncharacterized protein</fullName>
    </submittedName>
</protein>
<evidence type="ECO:0000313" key="2">
    <source>
        <dbReference type="Proteomes" id="UP001620626"/>
    </source>
</evidence>
<name>A0ABD2IBU0_9BILA</name>
<sequence>MFAMARSAAVAAPPALQPRREAPAPHLRKHFPDTWIWADLDAAVTPSSRINQILVVTRFDDYEGFPGLAGSPVPLESGSNAPPLMVSRFSAPVPQPLLLAPPRQRKYFPEAWIWADLLMDPAVGGVATAYMLAEDNPGISYFGGPPIADASLSSLKMDRPKSAPARVRSEFPETWIWTDLDTAAGDGKRLHGLRWFDSFGYVQELSYWKRVVFCFLIDGSGPKRPQL</sequence>
<reference evidence="1 2" key="1">
    <citation type="submission" date="2024-10" db="EMBL/GenBank/DDBJ databases">
        <authorList>
            <person name="Kim D."/>
        </authorList>
    </citation>
    <scope>NUCLEOTIDE SEQUENCE [LARGE SCALE GENOMIC DNA]</scope>
    <source>
        <strain evidence="1">BH-2024</strain>
    </source>
</reference>
<keyword evidence="2" id="KW-1185">Reference proteome</keyword>
<dbReference type="AlphaFoldDB" id="A0ABD2IBU0"/>
<gene>
    <name evidence="1" type="ORF">niasHT_036283</name>
</gene>
<dbReference type="EMBL" id="JBICBT010001316">
    <property type="protein sequence ID" value="KAL3073613.1"/>
    <property type="molecule type" value="Genomic_DNA"/>
</dbReference>